<feature type="domain" description="Phospholipase/carboxylesterase/thioesterase" evidence="2">
    <location>
        <begin position="30"/>
        <end position="189"/>
    </location>
</feature>
<dbReference type="Proteomes" id="UP000214646">
    <property type="component" value="Unassembled WGS sequence"/>
</dbReference>
<evidence type="ECO:0000313" key="3">
    <source>
        <dbReference type="EMBL" id="OWK38483.1"/>
    </source>
</evidence>
<dbReference type="RefSeq" id="WP_088258270.1">
    <property type="nucleotide sequence ID" value="NZ_NIDE01000014.1"/>
</dbReference>
<dbReference type="InterPro" id="IPR003140">
    <property type="entry name" value="PLipase/COase/thioEstase"/>
</dbReference>
<dbReference type="SUPFAM" id="SSF53474">
    <property type="entry name" value="alpha/beta-Hydrolases"/>
    <property type="match status" value="1"/>
</dbReference>
<organism evidence="3 4">
    <name type="scientific">Fimbriiglobus ruber</name>
    <dbReference type="NCBI Taxonomy" id="1908690"/>
    <lineage>
        <taxon>Bacteria</taxon>
        <taxon>Pseudomonadati</taxon>
        <taxon>Planctomycetota</taxon>
        <taxon>Planctomycetia</taxon>
        <taxon>Gemmatales</taxon>
        <taxon>Gemmataceae</taxon>
        <taxon>Fimbriiglobus</taxon>
    </lineage>
</organism>
<keyword evidence="1" id="KW-0732">Signal</keyword>
<accession>A0A225DBX0</accession>
<dbReference type="Pfam" id="PF02230">
    <property type="entry name" value="Abhydrolase_2"/>
    <property type="match status" value="1"/>
</dbReference>
<dbReference type="EMBL" id="NIDE01000014">
    <property type="protein sequence ID" value="OWK38483.1"/>
    <property type="molecule type" value="Genomic_DNA"/>
</dbReference>
<dbReference type="OrthoDB" id="9764953at2"/>
<dbReference type="Gene3D" id="3.40.50.1820">
    <property type="entry name" value="alpha/beta hydrolase"/>
    <property type="match status" value="1"/>
</dbReference>
<evidence type="ECO:0000259" key="2">
    <source>
        <dbReference type="Pfam" id="PF02230"/>
    </source>
</evidence>
<proteinExistence type="predicted"/>
<dbReference type="PANTHER" id="PTHR43037:SF1">
    <property type="entry name" value="BLL1128 PROTEIN"/>
    <property type="match status" value="1"/>
</dbReference>
<sequence>MIEGVELVTLLVSESERRYLLYRPPGAADGEPRPAIVFLHGTGGTADWADGETGWSAAAARENFILAIPEGAPPDPAKPPKFLTNPPRWNDGSTRPNDPLHSNARDVEFLTAVIADIIHRGPVDPLRVSVTGFSNGAGMTFRLAAERAELLAAVVPVAGHCWVPDPRPAVPVPTLYIIGDADPLIPLHGGTIRIPWGGRLVRRPTVTETLEKWAHAIGCSPVSEIVSDAHGIREERYPSASSSVGAEFRALFVAGLGHHWPGGKGQLNPRIGGPPSARLDATARIWAFFQDQRRV</sequence>
<dbReference type="InterPro" id="IPR050955">
    <property type="entry name" value="Plant_Biomass_Hydrol_Est"/>
</dbReference>
<comment type="caution">
    <text evidence="3">The sequence shown here is derived from an EMBL/GenBank/DDBJ whole genome shotgun (WGS) entry which is preliminary data.</text>
</comment>
<dbReference type="AlphaFoldDB" id="A0A225DBX0"/>
<name>A0A225DBX0_9BACT</name>
<gene>
    <name evidence="3" type="ORF">FRUB_07603</name>
</gene>
<reference evidence="4" key="1">
    <citation type="submission" date="2017-06" db="EMBL/GenBank/DDBJ databases">
        <title>Genome analysis of Fimbriiglobus ruber SP5, the first member of the order Planctomycetales with confirmed chitinolytic capability.</title>
        <authorList>
            <person name="Ravin N.V."/>
            <person name="Rakitin A.L."/>
            <person name="Ivanova A.A."/>
            <person name="Beletsky A.V."/>
            <person name="Kulichevskaya I.S."/>
            <person name="Mardanov A.V."/>
            <person name="Dedysh S.N."/>
        </authorList>
    </citation>
    <scope>NUCLEOTIDE SEQUENCE [LARGE SCALE GENOMIC DNA]</scope>
    <source>
        <strain evidence="4">SP5</strain>
    </source>
</reference>
<protein>
    <submittedName>
        <fullName evidence="3">LpqC</fullName>
    </submittedName>
</protein>
<dbReference type="InterPro" id="IPR029058">
    <property type="entry name" value="AB_hydrolase_fold"/>
</dbReference>
<evidence type="ECO:0000313" key="4">
    <source>
        <dbReference type="Proteomes" id="UP000214646"/>
    </source>
</evidence>
<evidence type="ECO:0000256" key="1">
    <source>
        <dbReference type="ARBA" id="ARBA00022729"/>
    </source>
</evidence>
<keyword evidence="4" id="KW-1185">Reference proteome</keyword>
<dbReference type="PANTHER" id="PTHR43037">
    <property type="entry name" value="UNNAMED PRODUCT-RELATED"/>
    <property type="match status" value="1"/>
</dbReference>
<dbReference type="GO" id="GO:0016787">
    <property type="term" value="F:hydrolase activity"/>
    <property type="evidence" value="ECO:0007669"/>
    <property type="project" value="InterPro"/>
</dbReference>